<dbReference type="EC" id="6.5.1.8" evidence="1"/>
<dbReference type="GO" id="GO:0005525">
    <property type="term" value="F:GTP binding"/>
    <property type="evidence" value="ECO:0007669"/>
    <property type="project" value="UniProtKB-KW"/>
</dbReference>
<feature type="binding site" evidence="11">
    <location>
        <position position="79"/>
    </location>
    <ligand>
        <name>Mn(2+)</name>
        <dbReference type="ChEBI" id="CHEBI:29035"/>
        <label>1</label>
    </ligand>
</feature>
<evidence type="ECO:0000256" key="5">
    <source>
        <dbReference type="ARBA" id="ARBA00022800"/>
    </source>
</evidence>
<dbReference type="GO" id="GO:0030145">
    <property type="term" value="F:manganese ion binding"/>
    <property type="evidence" value="ECO:0007669"/>
    <property type="project" value="TreeGrafter"/>
</dbReference>
<dbReference type="PANTHER" id="PTHR43749">
    <property type="entry name" value="RNA-SPLICING LIGASE RTCB"/>
    <property type="match status" value="1"/>
</dbReference>
<evidence type="ECO:0000313" key="13">
    <source>
        <dbReference type="Proteomes" id="UP000238296"/>
    </source>
</evidence>
<evidence type="ECO:0000256" key="4">
    <source>
        <dbReference type="ARBA" id="ARBA00022741"/>
    </source>
</evidence>
<evidence type="ECO:0000256" key="11">
    <source>
        <dbReference type="PIRSR" id="PIRSR601233-3"/>
    </source>
</evidence>
<gene>
    <name evidence="12" type="primary">rtcB</name>
    <name evidence="12" type="ORF">C1Y40_05586</name>
</gene>
<dbReference type="GO" id="GO:0006396">
    <property type="term" value="P:RNA processing"/>
    <property type="evidence" value="ECO:0007669"/>
    <property type="project" value="InterPro"/>
</dbReference>
<dbReference type="SUPFAM" id="SSF103365">
    <property type="entry name" value="Hypothetical protein PH1602"/>
    <property type="match status" value="1"/>
</dbReference>
<evidence type="ECO:0000313" key="12">
    <source>
        <dbReference type="EMBL" id="PQM44255.1"/>
    </source>
</evidence>
<dbReference type="InterPro" id="IPR052915">
    <property type="entry name" value="RtcB-like"/>
</dbReference>
<feature type="binding site" evidence="10">
    <location>
        <position position="319"/>
    </location>
    <ligand>
        <name>GMP</name>
        <dbReference type="ChEBI" id="CHEBI:58115"/>
    </ligand>
</feature>
<dbReference type="Gene3D" id="3.90.1860.10">
    <property type="entry name" value="tRNA-splicing ligase RtcB"/>
    <property type="match status" value="1"/>
</dbReference>
<dbReference type="GO" id="GO:0003909">
    <property type="term" value="F:DNA ligase activity"/>
    <property type="evidence" value="ECO:0007669"/>
    <property type="project" value="TreeGrafter"/>
</dbReference>
<dbReference type="GO" id="GO:0006281">
    <property type="term" value="P:DNA repair"/>
    <property type="evidence" value="ECO:0007669"/>
    <property type="project" value="TreeGrafter"/>
</dbReference>
<protein>
    <recommendedName>
        <fullName evidence="1">3'-phosphate/5'-hydroxy nucleic acid ligase</fullName>
        <ecNumber evidence="1">6.5.1.8</ecNumber>
    </recommendedName>
</protein>
<evidence type="ECO:0000256" key="9">
    <source>
        <dbReference type="PIRSR" id="PIRSR601233-1"/>
    </source>
</evidence>
<dbReference type="Pfam" id="PF01139">
    <property type="entry name" value="RtcB"/>
    <property type="match status" value="1"/>
</dbReference>
<dbReference type="GO" id="GO:0042245">
    <property type="term" value="P:RNA repair"/>
    <property type="evidence" value="ECO:0007669"/>
    <property type="project" value="UniProtKB-KW"/>
</dbReference>
<evidence type="ECO:0000256" key="2">
    <source>
        <dbReference type="ARBA" id="ARBA00022598"/>
    </source>
</evidence>
<evidence type="ECO:0000256" key="8">
    <source>
        <dbReference type="ARBA" id="ARBA00047746"/>
    </source>
</evidence>
<comment type="catalytic activity">
    <reaction evidence="8">
        <text>a 3'-end 3'-phospho-ribonucleotide-RNA + a 5'-end dephospho-ribonucleoside-RNA + GTP = a ribonucleotidyl-ribonucleotide-RNA + GMP + diphosphate</text>
        <dbReference type="Rhea" id="RHEA:68076"/>
        <dbReference type="Rhea" id="RHEA-COMP:10463"/>
        <dbReference type="Rhea" id="RHEA-COMP:13936"/>
        <dbReference type="Rhea" id="RHEA-COMP:17355"/>
        <dbReference type="ChEBI" id="CHEBI:33019"/>
        <dbReference type="ChEBI" id="CHEBI:37565"/>
        <dbReference type="ChEBI" id="CHEBI:58115"/>
        <dbReference type="ChEBI" id="CHEBI:83062"/>
        <dbReference type="ChEBI" id="CHEBI:138284"/>
        <dbReference type="ChEBI" id="CHEBI:173118"/>
        <dbReference type="EC" id="6.5.1.8"/>
    </reaction>
</comment>
<feature type="active site" description="GMP-histidine intermediate" evidence="9">
    <location>
        <position position="336"/>
    </location>
</feature>
<evidence type="ECO:0000256" key="3">
    <source>
        <dbReference type="ARBA" id="ARBA00022723"/>
    </source>
</evidence>
<keyword evidence="2 12" id="KW-0436">Ligase</keyword>
<reference evidence="12 13" key="1">
    <citation type="journal article" date="2017" name="Int. J. Syst. Evol. Microbiol.">
        <title>Mycobacterium talmoniae sp. nov., a slowly growing mycobacterium isolated from human respiratory samples.</title>
        <authorList>
            <person name="Davidson R.M."/>
            <person name="DeGroote M.A."/>
            <person name="Marola J.L."/>
            <person name="Buss S."/>
            <person name="Jones V."/>
            <person name="McNeil M.R."/>
            <person name="Freifeld A.G."/>
            <person name="Elaine Epperson L."/>
            <person name="Hasan N.A."/>
            <person name="Jackson M."/>
            <person name="Iwen P.C."/>
            <person name="Salfinger M."/>
            <person name="Strong M."/>
        </authorList>
    </citation>
    <scope>NUCLEOTIDE SEQUENCE [LARGE SCALE GENOMIC DNA]</scope>
    <source>
        <strain evidence="12 13">ATCC BAA-2683</strain>
    </source>
</reference>
<feature type="binding site" evidence="10">
    <location>
        <begin position="165"/>
        <end position="169"/>
    </location>
    <ligand>
        <name>GMP</name>
        <dbReference type="ChEBI" id="CHEBI:58115"/>
    </ligand>
</feature>
<keyword evidence="3 11" id="KW-0479">Metal-binding</keyword>
<feature type="binding site" evidence="10">
    <location>
        <position position="408"/>
    </location>
    <ligand>
        <name>GMP</name>
        <dbReference type="ChEBI" id="CHEBI:58115"/>
    </ligand>
</feature>
<organism evidence="12 13">
    <name type="scientific">Mycobacterium talmoniae</name>
    <dbReference type="NCBI Taxonomy" id="1858794"/>
    <lineage>
        <taxon>Bacteria</taxon>
        <taxon>Bacillati</taxon>
        <taxon>Actinomycetota</taxon>
        <taxon>Actinomycetes</taxon>
        <taxon>Mycobacteriales</taxon>
        <taxon>Mycobacteriaceae</taxon>
        <taxon>Mycobacterium</taxon>
    </lineage>
</organism>
<evidence type="ECO:0000256" key="7">
    <source>
        <dbReference type="ARBA" id="ARBA00023211"/>
    </source>
</evidence>
<feature type="binding site" evidence="10">
    <location>
        <begin position="312"/>
        <end position="315"/>
    </location>
    <ligand>
        <name>GMP</name>
        <dbReference type="ChEBI" id="CHEBI:58115"/>
    </ligand>
</feature>
<proteinExistence type="predicted"/>
<accession>A0A2S8BC87</accession>
<sequence>MSTRPEGAPAVPAKIGGKLLSFATEVDELTLEQAKATASMPFVHPHVALMPDAHFGKGSSVGTVIPTVDAVIPAAVGVDIGCGMGAIRTRFTADDIAGRDLAALHASLDSAIPMSKGGYNRSYDRFPFTRPRVEALEALADSSNVDPDAHAKNWRLQLGSLGGGNHFIELCIDDRDRVWLFLHSGSRGVGNRIANRHITIAQKLMKRWWIELPNEDLAYLPQGTPEFTQYLRDLAWAQAFALENRSEMMDRFRRAFTHWMGLDPHDDAEGIEVERVLCHHNYTRREEHFGREVWLTRKGAIDAHDGVMGLIPGSMGTRSYVVRGKGNRSGLCSAPHGAGRRYSRHKARQLFTVDDLADRMAGIEYSRARAAKLVDEIPDAYKDVERVIADAADLVEIVAVLRQVLNVKGE</sequence>
<feature type="binding site" evidence="10">
    <location>
        <begin position="336"/>
        <end position="339"/>
    </location>
    <ligand>
        <name>GMP</name>
        <dbReference type="ChEBI" id="CHEBI:58115"/>
    </ligand>
</feature>
<comment type="caution">
    <text evidence="12">The sequence shown here is derived from an EMBL/GenBank/DDBJ whole genome shotgun (WGS) entry which is preliminary data.</text>
</comment>
<evidence type="ECO:0000256" key="6">
    <source>
        <dbReference type="ARBA" id="ARBA00023134"/>
    </source>
</evidence>
<feature type="binding site" evidence="11">
    <location>
        <position position="280"/>
    </location>
    <ligand>
        <name>Mn(2+)</name>
        <dbReference type="ChEBI" id="CHEBI:29035"/>
        <label>2</label>
    </ligand>
</feature>
<comment type="cofactor">
    <cofactor evidence="11">
        <name>Mn(2+)</name>
        <dbReference type="ChEBI" id="CHEBI:29035"/>
    </cofactor>
    <text evidence="11">Binds 2 manganese ions per subunit.</text>
</comment>
<dbReference type="PANTHER" id="PTHR43749:SF2">
    <property type="entry name" value="RNA-SPLICING LIGASE RTCB"/>
    <property type="match status" value="1"/>
</dbReference>
<keyword evidence="5" id="KW-0692">RNA repair</keyword>
<dbReference type="Proteomes" id="UP000238296">
    <property type="component" value="Unassembled WGS sequence"/>
</dbReference>
<keyword evidence="6 10" id="KW-0342">GTP-binding</keyword>
<feature type="binding site" evidence="10">
    <location>
        <begin position="280"/>
        <end position="281"/>
    </location>
    <ligand>
        <name>GMP</name>
        <dbReference type="ChEBI" id="CHEBI:58115"/>
    </ligand>
</feature>
<dbReference type="EMBL" id="PPEA01000882">
    <property type="protein sequence ID" value="PQM44255.1"/>
    <property type="molecule type" value="Genomic_DNA"/>
</dbReference>
<dbReference type="InterPro" id="IPR001233">
    <property type="entry name" value="RtcB"/>
</dbReference>
<dbReference type="AlphaFoldDB" id="A0A2S8BC87"/>
<dbReference type="GO" id="GO:0170057">
    <property type="term" value="F:RNA ligase (GTP) activity"/>
    <property type="evidence" value="ECO:0007669"/>
    <property type="project" value="UniProtKB-EC"/>
</dbReference>
<keyword evidence="7 11" id="KW-0464">Manganese</keyword>
<feature type="binding site" evidence="11">
    <location>
        <position position="166"/>
    </location>
    <ligand>
        <name>Mn(2+)</name>
        <dbReference type="ChEBI" id="CHEBI:29035"/>
        <label>1</label>
    </ligand>
</feature>
<evidence type="ECO:0000256" key="1">
    <source>
        <dbReference type="ARBA" id="ARBA00012726"/>
    </source>
</evidence>
<name>A0A2S8BC87_9MYCO</name>
<evidence type="ECO:0000256" key="10">
    <source>
        <dbReference type="PIRSR" id="PIRSR601233-2"/>
    </source>
</evidence>
<dbReference type="InterPro" id="IPR036025">
    <property type="entry name" value="RtcB-like_sf"/>
</dbReference>
<feature type="binding site" evidence="11">
    <location>
        <position position="183"/>
    </location>
    <ligand>
        <name>Mn(2+)</name>
        <dbReference type="ChEBI" id="CHEBI:29035"/>
        <label>2</label>
    </ligand>
</feature>
<keyword evidence="4 10" id="KW-0547">Nucleotide-binding</keyword>